<reference evidence="2 3" key="1">
    <citation type="submission" date="2018-05" db="EMBL/GenBank/DDBJ databases">
        <title>Genetic diversity of glacier-inhabiting Cryobacterium bacteria in China and description of Cryobacterium mengkeensis sp. nov. and Arthrobacter glacialis sp. nov.</title>
        <authorList>
            <person name="Liu Q."/>
            <person name="Xin Y.-H."/>
        </authorList>
    </citation>
    <scope>NUCLEOTIDE SEQUENCE [LARGE SCALE GENOMIC DNA]</scope>
    <source>
        <strain evidence="2 3">LI2</strain>
    </source>
</reference>
<dbReference type="InterPro" id="IPR001584">
    <property type="entry name" value="Integrase_cat-core"/>
</dbReference>
<protein>
    <submittedName>
        <fullName evidence="2">IS21 family transposase</fullName>
    </submittedName>
</protein>
<dbReference type="Gene3D" id="3.30.420.10">
    <property type="entry name" value="Ribonuclease H-like superfamily/Ribonuclease H"/>
    <property type="match status" value="1"/>
</dbReference>
<dbReference type="PROSITE" id="PS50994">
    <property type="entry name" value="INTEGRASE"/>
    <property type="match status" value="1"/>
</dbReference>
<dbReference type="PANTHER" id="PTHR35004">
    <property type="entry name" value="TRANSPOSASE RV3428C-RELATED"/>
    <property type="match status" value="1"/>
</dbReference>
<dbReference type="SUPFAM" id="SSF53098">
    <property type="entry name" value="Ribonuclease H-like"/>
    <property type="match status" value="1"/>
</dbReference>
<sequence>MGPPPTDKFLTALPLQSVCAGRAGKQMTVPMSLQENIRKLDSRGVPAREIARRLGVSRTSVAKYAGQQDFSPAPPTSLARAGASVLTGFEHIIERWLGEDARRPRKQRHTAKRVFDRLREEHGFIGTYSPVQRFVKKWTALNRTAGEGFTELVWPAGTVQVDFGQAEAIIAGIRQVLHIFVVSFPFSNMRFVQAYRGETSECVAHGLRTVFEHIGAVPRHMVFDNATGIGNRVGTRVTETSLFAAFKAHYRSESRYCNPYSGHEKGSVENAVGFLRRNFMVPEPEAATLDGLNKVLMARCDALATTVHYRKGLPLGELFAQDVAASLELPGVGFDAVRYESRKADKTGNLLVDGNTYAAGPAFHGRLLTVGLGHELVQILDEHSAPVRTFPRVFGRQAETIFDPASLVPLLVTKPGAWSHSPLRALVTDPVRDWLDKATATDRRRLFNAVEAACPAAGFDAAVAAADTLIQRGDAAALVRVQWPGGGGAVSRIGVRSMTTAMYLSPLRVCPSDMFVGANDFHAVEAARVIDHSTRPLGKNGVDSYIRGCAQRLGHPGDCTVLAHDPFQTQRSPRRESFSLWPAAFDGSGCHTCQHPVHQ</sequence>
<evidence type="ECO:0000313" key="2">
    <source>
        <dbReference type="EMBL" id="PYI64185.1"/>
    </source>
</evidence>
<accession>A0A2V5KZL9</accession>
<organism evidence="2 3">
    <name type="scientific">Arthrobacter livingstonensis</name>
    <dbReference type="NCBI Taxonomy" id="670078"/>
    <lineage>
        <taxon>Bacteria</taxon>
        <taxon>Bacillati</taxon>
        <taxon>Actinomycetota</taxon>
        <taxon>Actinomycetes</taxon>
        <taxon>Micrococcales</taxon>
        <taxon>Micrococcaceae</taxon>
        <taxon>Arthrobacter</taxon>
    </lineage>
</organism>
<comment type="caution">
    <text evidence="2">The sequence shown here is derived from an EMBL/GenBank/DDBJ whole genome shotgun (WGS) entry which is preliminary data.</text>
</comment>
<name>A0A2V5KZL9_9MICC</name>
<proteinExistence type="predicted"/>
<keyword evidence="3" id="KW-1185">Reference proteome</keyword>
<dbReference type="InterPro" id="IPR012337">
    <property type="entry name" value="RNaseH-like_sf"/>
</dbReference>
<dbReference type="NCBIfam" id="NF033546">
    <property type="entry name" value="transpos_IS21"/>
    <property type="match status" value="1"/>
</dbReference>
<feature type="domain" description="Integrase catalytic" evidence="1">
    <location>
        <begin position="151"/>
        <end position="323"/>
    </location>
</feature>
<evidence type="ECO:0000259" key="1">
    <source>
        <dbReference type="PROSITE" id="PS50994"/>
    </source>
</evidence>
<dbReference type="GO" id="GO:0003676">
    <property type="term" value="F:nucleic acid binding"/>
    <property type="evidence" value="ECO:0007669"/>
    <property type="project" value="InterPro"/>
</dbReference>
<dbReference type="Proteomes" id="UP000247832">
    <property type="component" value="Unassembled WGS sequence"/>
</dbReference>
<dbReference type="AlphaFoldDB" id="A0A2V5KZL9"/>
<dbReference type="InterPro" id="IPR036397">
    <property type="entry name" value="RNaseH_sf"/>
</dbReference>
<dbReference type="EMBL" id="QJVD01000067">
    <property type="protein sequence ID" value="PYI64185.1"/>
    <property type="molecule type" value="Genomic_DNA"/>
</dbReference>
<dbReference type="GO" id="GO:0015074">
    <property type="term" value="P:DNA integration"/>
    <property type="evidence" value="ECO:0007669"/>
    <property type="project" value="InterPro"/>
</dbReference>
<evidence type="ECO:0000313" key="3">
    <source>
        <dbReference type="Proteomes" id="UP000247832"/>
    </source>
</evidence>
<gene>
    <name evidence="2" type="ORF">CVV68_22575</name>
</gene>